<organism evidence="1 2">
    <name type="scientific">Nepenthes gracilis</name>
    <name type="common">Slender pitcher plant</name>
    <dbReference type="NCBI Taxonomy" id="150966"/>
    <lineage>
        <taxon>Eukaryota</taxon>
        <taxon>Viridiplantae</taxon>
        <taxon>Streptophyta</taxon>
        <taxon>Embryophyta</taxon>
        <taxon>Tracheophyta</taxon>
        <taxon>Spermatophyta</taxon>
        <taxon>Magnoliopsida</taxon>
        <taxon>eudicotyledons</taxon>
        <taxon>Gunneridae</taxon>
        <taxon>Pentapetalae</taxon>
        <taxon>Caryophyllales</taxon>
        <taxon>Nepenthaceae</taxon>
        <taxon>Nepenthes</taxon>
    </lineage>
</organism>
<comment type="caution">
    <text evidence="1">The sequence shown here is derived from an EMBL/GenBank/DDBJ whole genome shotgun (WGS) entry which is preliminary data.</text>
</comment>
<accession>A0AAD3XN89</accession>
<gene>
    <name evidence="1" type="ORF">Nepgr_012609</name>
</gene>
<dbReference type="Proteomes" id="UP001279734">
    <property type="component" value="Unassembled WGS sequence"/>
</dbReference>
<proteinExistence type="predicted"/>
<evidence type="ECO:0000313" key="1">
    <source>
        <dbReference type="EMBL" id="GMH10768.1"/>
    </source>
</evidence>
<name>A0AAD3XN89_NEPGR</name>
<dbReference type="EMBL" id="BSYO01000010">
    <property type="protein sequence ID" value="GMH10768.1"/>
    <property type="molecule type" value="Genomic_DNA"/>
</dbReference>
<reference evidence="1" key="1">
    <citation type="submission" date="2023-05" db="EMBL/GenBank/DDBJ databases">
        <title>Nepenthes gracilis genome sequencing.</title>
        <authorList>
            <person name="Fukushima K."/>
        </authorList>
    </citation>
    <scope>NUCLEOTIDE SEQUENCE</scope>
    <source>
        <strain evidence="1">SING2019-196</strain>
    </source>
</reference>
<keyword evidence="2" id="KW-1185">Reference proteome</keyword>
<evidence type="ECO:0000313" key="2">
    <source>
        <dbReference type="Proteomes" id="UP001279734"/>
    </source>
</evidence>
<sequence>MEQHPPTISHGDELRGEMLTKLIRPSEASSRATYGKPAQGASMEGFSAILNSCEVEQDIHPTVGNWAIPCEAMVRPANISPVVCEVIYRDG</sequence>
<protein>
    <submittedName>
        <fullName evidence="1">Uncharacterized protein</fullName>
    </submittedName>
</protein>
<dbReference type="AlphaFoldDB" id="A0AAD3XN89"/>